<dbReference type="InterPro" id="IPR036661">
    <property type="entry name" value="Luciferase-like_sf"/>
</dbReference>
<dbReference type="EMBL" id="BOQP01000007">
    <property type="protein sequence ID" value="GIM69694.1"/>
    <property type="molecule type" value="Genomic_DNA"/>
</dbReference>
<evidence type="ECO:0000313" key="6">
    <source>
        <dbReference type="EMBL" id="GIM69694.1"/>
    </source>
</evidence>
<comment type="caution">
    <text evidence="6">The sequence shown here is derived from an EMBL/GenBank/DDBJ whole genome shotgun (WGS) entry which is preliminary data.</text>
</comment>
<keyword evidence="1" id="KW-0285">Flavoprotein</keyword>
<proteinExistence type="predicted"/>
<name>A0A919SDE4_9ACTN</name>
<dbReference type="AlphaFoldDB" id="A0A919SDE4"/>
<evidence type="ECO:0000256" key="1">
    <source>
        <dbReference type="ARBA" id="ARBA00022630"/>
    </source>
</evidence>
<keyword evidence="3" id="KW-0560">Oxidoreductase</keyword>
<dbReference type="GO" id="GO:0004497">
    <property type="term" value="F:monooxygenase activity"/>
    <property type="evidence" value="ECO:0007669"/>
    <property type="project" value="UniProtKB-KW"/>
</dbReference>
<dbReference type="Pfam" id="PF00296">
    <property type="entry name" value="Bac_luciferase"/>
    <property type="match status" value="1"/>
</dbReference>
<keyword evidence="4 6" id="KW-0503">Monooxygenase</keyword>
<evidence type="ECO:0000256" key="3">
    <source>
        <dbReference type="ARBA" id="ARBA00023002"/>
    </source>
</evidence>
<dbReference type="InterPro" id="IPR050172">
    <property type="entry name" value="SsuD_RutA_monooxygenase"/>
</dbReference>
<protein>
    <submittedName>
        <fullName evidence="6">Alkanesulfonate monooxygenase</fullName>
    </submittedName>
</protein>
<reference evidence="6" key="1">
    <citation type="submission" date="2021-03" db="EMBL/GenBank/DDBJ databases">
        <title>Whole genome shotgun sequence of Actinoplanes consettensis NBRC 14913.</title>
        <authorList>
            <person name="Komaki H."/>
            <person name="Tamura T."/>
        </authorList>
    </citation>
    <scope>NUCLEOTIDE SEQUENCE</scope>
    <source>
        <strain evidence="6">NBRC 14913</strain>
    </source>
</reference>
<dbReference type="PANTHER" id="PTHR42847:SF4">
    <property type="entry name" value="ALKANESULFONATE MONOOXYGENASE-RELATED"/>
    <property type="match status" value="1"/>
</dbReference>
<dbReference type="InterPro" id="IPR011251">
    <property type="entry name" value="Luciferase-like_dom"/>
</dbReference>
<organism evidence="6 7">
    <name type="scientific">Winogradskya consettensis</name>
    <dbReference type="NCBI Taxonomy" id="113560"/>
    <lineage>
        <taxon>Bacteria</taxon>
        <taxon>Bacillati</taxon>
        <taxon>Actinomycetota</taxon>
        <taxon>Actinomycetes</taxon>
        <taxon>Micromonosporales</taxon>
        <taxon>Micromonosporaceae</taxon>
        <taxon>Winogradskya</taxon>
    </lineage>
</organism>
<dbReference type="CDD" id="cd01094">
    <property type="entry name" value="Alkanesulfonate_monoxygenase"/>
    <property type="match status" value="1"/>
</dbReference>
<dbReference type="RefSeq" id="WP_212996583.1">
    <property type="nucleotide sequence ID" value="NZ_BAAATW010000005.1"/>
</dbReference>
<evidence type="ECO:0000256" key="4">
    <source>
        <dbReference type="ARBA" id="ARBA00023033"/>
    </source>
</evidence>
<dbReference type="SUPFAM" id="SSF51679">
    <property type="entry name" value="Bacterial luciferase-like"/>
    <property type="match status" value="1"/>
</dbReference>
<feature type="domain" description="Luciferase-like" evidence="5">
    <location>
        <begin position="23"/>
        <end position="320"/>
    </location>
</feature>
<dbReference type="Proteomes" id="UP000680865">
    <property type="component" value="Unassembled WGS sequence"/>
</dbReference>
<evidence type="ECO:0000259" key="5">
    <source>
        <dbReference type="Pfam" id="PF00296"/>
    </source>
</evidence>
<keyword evidence="2" id="KW-0288">FMN</keyword>
<accession>A0A919SDE4</accession>
<dbReference type="PANTHER" id="PTHR42847">
    <property type="entry name" value="ALKANESULFONATE MONOOXYGENASE"/>
    <property type="match status" value="1"/>
</dbReference>
<sequence>MPVEFLGTGAINDGSEIRDRSGALMDPEYTIRLARAHEDFGYDRVLVPYWTSAPDPTMVAGLIAANTRSLGLVVAHRPNVCHPTYAAKMFATLDQISGGRATVHFITGGVQSEQQREGDYLSKDQRYSRTREYMGIVKRAWTTREPFDHDGEHYRFTGFQNDVVPVSARGPEVSFGGSSPAAYSAGGAEADIYALWAESLEGTAAQIAAVRAAAKAAGRTDSPRIQIGFRPIIAATEDLAWKKAHDIVERLYARRDPDHKAENAGTQRLLALAGTGERHDRALWTATAVATGGSGDTTALVGTPDTVAAAILDYIDLGVDIIAARGYDWLGDAIDFGRYVIPTVREELAKRAVSSKETANV</sequence>
<evidence type="ECO:0000313" key="7">
    <source>
        <dbReference type="Proteomes" id="UP000680865"/>
    </source>
</evidence>
<gene>
    <name evidence="6" type="ORF">Aco04nite_16510</name>
</gene>
<evidence type="ECO:0000256" key="2">
    <source>
        <dbReference type="ARBA" id="ARBA00022643"/>
    </source>
</evidence>
<dbReference type="GO" id="GO:0016705">
    <property type="term" value="F:oxidoreductase activity, acting on paired donors, with incorporation or reduction of molecular oxygen"/>
    <property type="evidence" value="ECO:0007669"/>
    <property type="project" value="InterPro"/>
</dbReference>
<dbReference type="Gene3D" id="3.20.20.30">
    <property type="entry name" value="Luciferase-like domain"/>
    <property type="match status" value="1"/>
</dbReference>
<keyword evidence="7" id="KW-1185">Reference proteome</keyword>